<keyword evidence="8" id="KW-0997">Cell inner membrane</keyword>
<keyword evidence="10" id="KW-1185">Reference proteome</keyword>
<feature type="transmembrane region" description="Helical" evidence="8">
    <location>
        <begin position="223"/>
        <end position="245"/>
    </location>
</feature>
<keyword evidence="5 8" id="KW-0812">Transmembrane</keyword>
<dbReference type="OrthoDB" id="9806926at2"/>
<keyword evidence="8" id="KW-0769">Symport</keyword>
<feature type="transmembrane region" description="Helical" evidence="8">
    <location>
        <begin position="397"/>
        <end position="415"/>
    </location>
</feature>
<comment type="similarity">
    <text evidence="2 8">Belongs to the alanine or glycine:cation symporter (AGCS) (TC 2.A.25) family.</text>
</comment>
<evidence type="ECO:0000256" key="7">
    <source>
        <dbReference type="ARBA" id="ARBA00023136"/>
    </source>
</evidence>
<evidence type="ECO:0000256" key="3">
    <source>
        <dbReference type="ARBA" id="ARBA00022448"/>
    </source>
</evidence>
<feature type="transmembrane region" description="Helical" evidence="8">
    <location>
        <begin position="421"/>
        <end position="441"/>
    </location>
</feature>
<dbReference type="GO" id="GO:0005886">
    <property type="term" value="C:plasma membrane"/>
    <property type="evidence" value="ECO:0007669"/>
    <property type="project" value="UniProtKB-SubCell"/>
</dbReference>
<comment type="subcellular location">
    <subcellularLocation>
        <location evidence="8">Cell inner membrane</location>
        <topology evidence="8">Multi-pass membrane protein</topology>
    </subcellularLocation>
    <subcellularLocation>
        <location evidence="1">Cell membrane</location>
        <topology evidence="1">Multi-pass membrane protein</topology>
    </subcellularLocation>
</comment>
<comment type="caution">
    <text evidence="9">The sequence shown here is derived from an EMBL/GenBank/DDBJ whole genome shotgun (WGS) entry which is preliminary data.</text>
</comment>
<sequence>MERIGERLPELAAFLWGPPLIILLVGGGLFFLIYSRLAPYQYFGHAIDILRGRYDEADDPGDINHFQALTSAMSGTLGLGNIAGVAIALSAGGPGAIFWMWITAIVGVATKFFSCTLAVMYRGHDSMGQLQGGPMYIIREGLGPRWRPLAYFFCLAGLFGTLPLVQANQLTQAIRDVVAEPAGWTTAESAFTFNFFFGLAVAAIVAIVVLGGIKRIGLVTSRLVPLMVLIYLGLTVIALVVHASAIPSALATIFREAFTAESVGGGVLGMITIGIMRGAFSNEAGIGTEVMAHGAAKTKEPVREGLVAMMGPVVDTLLICTCTALVILATGVLYTSDASGASLTAAAFHAVLPGVGGYIIAGLIVVFAASTMFTFWYYGAKCLGFLIGAEHQHWYKYFYTGLIVVGAVASLEAVFGLIDSMYALMAVPTMLATLLLAPKVLAEARNYFSRLAAEEGAEQGS</sequence>
<feature type="transmembrane region" description="Helical" evidence="8">
    <location>
        <begin position="98"/>
        <end position="121"/>
    </location>
</feature>
<evidence type="ECO:0000256" key="2">
    <source>
        <dbReference type="ARBA" id="ARBA00009261"/>
    </source>
</evidence>
<keyword evidence="4" id="KW-1003">Cell membrane</keyword>
<feature type="transmembrane region" description="Helical" evidence="8">
    <location>
        <begin position="355"/>
        <end position="377"/>
    </location>
</feature>
<gene>
    <name evidence="9" type="ORF">CAL65_15865</name>
</gene>
<reference evidence="10" key="1">
    <citation type="submission" date="2017-05" db="EMBL/GenBank/DDBJ databases">
        <authorList>
            <person name="Sharma S."/>
            <person name="Sidhu C."/>
            <person name="Pinnaka A.K."/>
        </authorList>
    </citation>
    <scope>NUCLEOTIDE SEQUENCE [LARGE SCALE GENOMIC DNA]</scope>
    <source>
        <strain evidence="10">AK93</strain>
    </source>
</reference>
<dbReference type="PROSITE" id="PS00873">
    <property type="entry name" value="NA_ALANINE_SYMP"/>
    <property type="match status" value="1"/>
</dbReference>
<proteinExistence type="inferred from homology"/>
<dbReference type="GO" id="GO:0005283">
    <property type="term" value="F:amino acid:sodium symporter activity"/>
    <property type="evidence" value="ECO:0007669"/>
    <property type="project" value="InterPro"/>
</dbReference>
<dbReference type="AlphaFoldDB" id="A0A3E0WME5"/>
<feature type="transmembrane region" description="Helical" evidence="8">
    <location>
        <begin position="12"/>
        <end position="34"/>
    </location>
</feature>
<dbReference type="Proteomes" id="UP000256763">
    <property type="component" value="Unassembled WGS sequence"/>
</dbReference>
<name>A0A3E0WME5_9GAMM</name>
<organism evidence="9 10">
    <name type="scientific">Alkalilimnicola ehrlichii</name>
    <dbReference type="NCBI Taxonomy" id="351052"/>
    <lineage>
        <taxon>Bacteria</taxon>
        <taxon>Pseudomonadati</taxon>
        <taxon>Pseudomonadota</taxon>
        <taxon>Gammaproteobacteria</taxon>
        <taxon>Chromatiales</taxon>
        <taxon>Ectothiorhodospiraceae</taxon>
        <taxon>Alkalilimnicola</taxon>
    </lineage>
</organism>
<dbReference type="Gene3D" id="1.20.1740.10">
    <property type="entry name" value="Amino acid/polyamine transporter I"/>
    <property type="match status" value="1"/>
</dbReference>
<dbReference type="PANTHER" id="PTHR30330">
    <property type="entry name" value="AGSS FAMILY TRANSPORTER, SODIUM-ALANINE"/>
    <property type="match status" value="1"/>
</dbReference>
<feature type="transmembrane region" description="Helical" evidence="8">
    <location>
        <begin position="190"/>
        <end position="211"/>
    </location>
</feature>
<evidence type="ECO:0000256" key="8">
    <source>
        <dbReference type="RuleBase" id="RU363064"/>
    </source>
</evidence>
<dbReference type="InterPro" id="IPR001463">
    <property type="entry name" value="Na/Ala_symport"/>
</dbReference>
<evidence type="ECO:0000256" key="4">
    <source>
        <dbReference type="ARBA" id="ARBA00022475"/>
    </source>
</evidence>
<feature type="transmembrane region" description="Helical" evidence="8">
    <location>
        <begin position="149"/>
        <end position="170"/>
    </location>
</feature>
<keyword evidence="6 8" id="KW-1133">Transmembrane helix</keyword>
<dbReference type="Pfam" id="PF01235">
    <property type="entry name" value="Na_Ala_symp"/>
    <property type="match status" value="1"/>
</dbReference>
<dbReference type="RefSeq" id="WP_116303181.1">
    <property type="nucleotide sequence ID" value="NZ_NFZV01000018.1"/>
</dbReference>
<evidence type="ECO:0000313" key="9">
    <source>
        <dbReference type="EMBL" id="RFA34122.1"/>
    </source>
</evidence>
<protein>
    <submittedName>
        <fullName evidence="9">Sodium/alanine symporter</fullName>
    </submittedName>
</protein>
<evidence type="ECO:0000313" key="10">
    <source>
        <dbReference type="Proteomes" id="UP000256763"/>
    </source>
</evidence>
<dbReference type="NCBIfam" id="TIGR00835">
    <property type="entry name" value="agcS"/>
    <property type="match status" value="1"/>
</dbReference>
<keyword evidence="3 8" id="KW-0813">Transport</keyword>
<dbReference type="PANTHER" id="PTHR30330:SF3">
    <property type="entry name" value="TRANSCRIPTIONAL REGULATOR, LRP FAMILY"/>
    <property type="match status" value="1"/>
</dbReference>
<accession>A0A3E0WME5</accession>
<feature type="transmembrane region" description="Helical" evidence="8">
    <location>
        <begin position="313"/>
        <end position="335"/>
    </location>
</feature>
<evidence type="ECO:0000256" key="5">
    <source>
        <dbReference type="ARBA" id="ARBA00022692"/>
    </source>
</evidence>
<evidence type="ECO:0000256" key="6">
    <source>
        <dbReference type="ARBA" id="ARBA00022989"/>
    </source>
</evidence>
<dbReference type="PRINTS" id="PR00175">
    <property type="entry name" value="NAALASMPORT"/>
</dbReference>
<keyword evidence="7 8" id="KW-0472">Membrane</keyword>
<evidence type="ECO:0000256" key="1">
    <source>
        <dbReference type="ARBA" id="ARBA00004651"/>
    </source>
</evidence>
<dbReference type="EMBL" id="NFZW01000017">
    <property type="protein sequence ID" value="RFA34122.1"/>
    <property type="molecule type" value="Genomic_DNA"/>
</dbReference>